<keyword evidence="3" id="KW-1185">Reference proteome</keyword>
<feature type="compositionally biased region" description="Polar residues" evidence="1">
    <location>
        <begin position="63"/>
        <end position="73"/>
    </location>
</feature>
<evidence type="ECO:0008006" key="4">
    <source>
        <dbReference type="Google" id="ProtNLM"/>
    </source>
</evidence>
<feature type="compositionally biased region" description="Basic and acidic residues" evidence="1">
    <location>
        <begin position="52"/>
        <end position="61"/>
    </location>
</feature>
<dbReference type="EMBL" id="FNDT01000037">
    <property type="protein sequence ID" value="SDI95404.1"/>
    <property type="molecule type" value="Genomic_DNA"/>
</dbReference>
<proteinExistence type="predicted"/>
<protein>
    <recommendedName>
        <fullName evidence="4">DUF2933 domain-containing protein</fullName>
    </recommendedName>
</protein>
<evidence type="ECO:0000313" key="2">
    <source>
        <dbReference type="EMBL" id="SDI95404.1"/>
    </source>
</evidence>
<gene>
    <name evidence="2" type="ORF">SAMN04488693_1378</name>
</gene>
<reference evidence="2 3" key="1">
    <citation type="submission" date="2016-10" db="EMBL/GenBank/DDBJ databases">
        <authorList>
            <person name="de Groot N.N."/>
        </authorList>
    </citation>
    <scope>NUCLEOTIDE SEQUENCE [LARGE SCALE GENOMIC DNA]</scope>
    <source>
        <strain evidence="2 3">NP_1H</strain>
    </source>
</reference>
<feature type="region of interest" description="Disordered" evidence="1">
    <location>
        <begin position="52"/>
        <end position="73"/>
    </location>
</feature>
<dbReference type="OrthoDB" id="5193129at2"/>
<evidence type="ECO:0000313" key="3">
    <source>
        <dbReference type="Proteomes" id="UP000199258"/>
    </source>
</evidence>
<accession>A0A1G8PSA7</accession>
<dbReference type="STRING" id="335973.SAMN04488693_1378"/>
<name>A0A1G8PSA7_9MICC</name>
<evidence type="ECO:0000256" key="1">
    <source>
        <dbReference type="SAM" id="MobiDB-lite"/>
    </source>
</evidence>
<organism evidence="2 3">
    <name type="scientific">Arthrobacter subterraneus</name>
    <dbReference type="NCBI Taxonomy" id="335973"/>
    <lineage>
        <taxon>Bacteria</taxon>
        <taxon>Bacillati</taxon>
        <taxon>Actinomycetota</taxon>
        <taxon>Actinomycetes</taxon>
        <taxon>Micrococcales</taxon>
        <taxon>Micrococcaceae</taxon>
        <taxon>Arthrobacter</taxon>
    </lineage>
</organism>
<dbReference type="RefSeq" id="WP_090588461.1">
    <property type="nucleotide sequence ID" value="NZ_FNDT01000037.1"/>
</dbReference>
<dbReference type="Proteomes" id="UP000199258">
    <property type="component" value="Unassembled WGS sequence"/>
</dbReference>
<sequence length="73" mass="7889">MSEALYALALLACPVGMGAMMWFMMRGSKSSPAQVKPTEEAELAKLRAEVDQLRAGQRDVSGEPSTPQSRATF</sequence>
<dbReference type="AlphaFoldDB" id="A0A1G8PSA7"/>